<dbReference type="Proteomes" id="UP000694394">
    <property type="component" value="Chromosome 24"/>
</dbReference>
<evidence type="ECO:0000256" key="1">
    <source>
        <dbReference type="SAM" id="MobiDB-lite"/>
    </source>
</evidence>
<feature type="compositionally biased region" description="Low complexity" evidence="1">
    <location>
        <begin position="184"/>
        <end position="214"/>
    </location>
</feature>
<dbReference type="GeneTree" id="ENSGT00390000017407"/>
<dbReference type="GO" id="GO:0005829">
    <property type="term" value="C:cytosol"/>
    <property type="evidence" value="ECO:0007669"/>
    <property type="project" value="Ensembl"/>
</dbReference>
<organism evidence="2 3">
    <name type="scientific">Microcebus murinus</name>
    <name type="common">Gray mouse lemur</name>
    <name type="synonym">Lemur murinus</name>
    <dbReference type="NCBI Taxonomy" id="30608"/>
    <lineage>
        <taxon>Eukaryota</taxon>
        <taxon>Metazoa</taxon>
        <taxon>Chordata</taxon>
        <taxon>Craniata</taxon>
        <taxon>Vertebrata</taxon>
        <taxon>Euteleostomi</taxon>
        <taxon>Mammalia</taxon>
        <taxon>Eutheria</taxon>
        <taxon>Euarchontoglires</taxon>
        <taxon>Primates</taxon>
        <taxon>Strepsirrhini</taxon>
        <taxon>Lemuriformes</taxon>
        <taxon>Cheirogaleidae</taxon>
        <taxon>Microcebus</taxon>
    </lineage>
</organism>
<dbReference type="EMBL" id="ABDC03027855">
    <property type="status" value="NOT_ANNOTATED_CDS"/>
    <property type="molecule type" value="Genomic_DNA"/>
</dbReference>
<name>A0A8C5Y3X4_MICMU</name>
<reference evidence="2" key="3">
    <citation type="submission" date="2025-09" db="UniProtKB">
        <authorList>
            <consortium name="Ensembl"/>
        </authorList>
    </citation>
    <scope>IDENTIFICATION</scope>
</reference>
<dbReference type="CDD" id="cd00167">
    <property type="entry name" value="SANT"/>
    <property type="match status" value="1"/>
</dbReference>
<dbReference type="PANTHER" id="PTHR15132">
    <property type="entry name" value="SNRNA-ACTIVATING PROTEIN COMPLEX SUBUNIT 2"/>
    <property type="match status" value="1"/>
</dbReference>
<evidence type="ECO:0000313" key="3">
    <source>
        <dbReference type="Proteomes" id="UP000694394"/>
    </source>
</evidence>
<protein>
    <submittedName>
        <fullName evidence="2">Small nuclear RNA activating complex polypeptide 2</fullName>
    </submittedName>
</protein>
<feature type="region of interest" description="Disordered" evidence="1">
    <location>
        <begin position="158"/>
        <end position="218"/>
    </location>
</feature>
<reference evidence="2" key="1">
    <citation type="submission" date="2016-12" db="EMBL/GenBank/DDBJ databases">
        <title>Mouse lemur reference genome and diversity panel.</title>
        <authorList>
            <person name="Harris R."/>
            <person name="Larsen P."/>
            <person name="Liu Y."/>
            <person name="Hughes D.S."/>
            <person name="Murali S."/>
            <person name="Raveendran M."/>
            <person name="Korchina V."/>
            <person name="Wang M."/>
            <person name="Jhangiani S."/>
            <person name="Bandaranaike D."/>
            <person name="Bellair M."/>
            <person name="Blankenburg K."/>
            <person name="Chao H."/>
            <person name="Dahdouli M."/>
            <person name="Dinh H."/>
            <person name="Doddapaneni H."/>
            <person name="English A."/>
            <person name="Firestine M."/>
            <person name="Gnanaolivu R."/>
            <person name="Gross S."/>
            <person name="Hernandez B."/>
            <person name="Javaid M."/>
            <person name="Jayaseelan J."/>
            <person name="Jones J."/>
            <person name="Khan Z."/>
            <person name="Kovar C."/>
            <person name="Kurapati P."/>
            <person name="Le B."/>
            <person name="Lee S."/>
            <person name="Li M."/>
            <person name="Mathew T."/>
            <person name="Narasimhan A."/>
            <person name="Ngo D."/>
            <person name="Nguyen L."/>
            <person name="Okwuonu G."/>
            <person name="Ongeri F."/>
            <person name="Osuji N."/>
            <person name="Pu L.-L."/>
            <person name="Puazo M."/>
            <person name="Quiroz J."/>
            <person name="Raj R."/>
            <person name="Rajbhandari K."/>
            <person name="Reid J.G."/>
            <person name="Santibanez J."/>
            <person name="Sexton D."/>
            <person name="Skinner E."/>
            <person name="Vee V."/>
            <person name="Weissenberger G."/>
            <person name="Wu Y."/>
            <person name="Xin Y."/>
            <person name="Han Y."/>
            <person name="Campbell C."/>
            <person name="Brown A."/>
            <person name="Sullivan B."/>
            <person name="Shelton J."/>
            <person name="Brown S."/>
            <person name="Dudchenko O."/>
            <person name="Machol I."/>
            <person name="Durand N."/>
            <person name="Shamim M."/>
            <person name="Lieberman A."/>
            <person name="Muzny D.M."/>
            <person name="Richards S."/>
            <person name="Yoder A."/>
            <person name="Worley K.C."/>
            <person name="Rogers J."/>
            <person name="Gibbs R.A."/>
        </authorList>
    </citation>
    <scope>NUCLEOTIDE SEQUENCE [LARGE SCALE GENOMIC DNA]</scope>
</reference>
<keyword evidence="3" id="KW-1185">Reference proteome</keyword>
<feature type="compositionally biased region" description="Basic and acidic residues" evidence="1">
    <location>
        <begin position="331"/>
        <end position="341"/>
    </location>
</feature>
<dbReference type="Ensembl" id="ENSMICT00000067917.1">
    <property type="protein sequence ID" value="ENSMICP00000045876.1"/>
    <property type="gene ID" value="ENSMICG00000035695.2"/>
</dbReference>
<dbReference type="AlphaFoldDB" id="A0A8C5Y3X4"/>
<dbReference type="PANTHER" id="PTHR15132:SF1">
    <property type="entry name" value="SNRNA-ACTIVATING PROTEIN COMPLEX SUBUNIT 2"/>
    <property type="match status" value="1"/>
</dbReference>
<accession>A0A8C5Y3X4</accession>
<gene>
    <name evidence="2" type="primary">SNAPC2</name>
</gene>
<sequence>MKPPQRRRTVPARYLGEVTGPAAWSAREKRQLLRLLQARRGQPEPDAAELARELPGRSKVEIRDFLQQLKGRVAREAIRRVHPGGGPRRREAQTPAPIEIWMDLAEKITGPLEEALTVAFSQVLTIAATEPLSLLHSKPPKPTRARGKPLLLSVQGVQEDPTPEAPGPAPEASGPTPETPGPAPEASGPTPEASGPAPEASGPAPESSSGSLAGRSTEGDFTVDFEKIYKYLSSFSRSGHGPELSAAGKRSEGVGTEGLGVPWAAGPVLSSSLPLCPSLESAVVVDLLMSLPEELPHLPCTALVEHMAETYRHLTAPEPSPAGGNPGPGAEGDRTGARGPEEPGQATAHSSEKAGPSKLRSPWQAAGICPLNPFLVPLELLGRAATPAR</sequence>
<dbReference type="GO" id="GO:0016251">
    <property type="term" value="F:RNA polymerase II general transcription initiation factor activity"/>
    <property type="evidence" value="ECO:0007669"/>
    <property type="project" value="InterPro"/>
</dbReference>
<dbReference type="InterPro" id="IPR001005">
    <property type="entry name" value="SANT/Myb"/>
</dbReference>
<reference evidence="2" key="2">
    <citation type="submission" date="2025-08" db="UniProtKB">
        <authorList>
            <consortium name="Ensembl"/>
        </authorList>
    </citation>
    <scope>IDENTIFICATION</scope>
</reference>
<proteinExistence type="predicted"/>
<dbReference type="Pfam" id="PF11035">
    <property type="entry name" value="SNAPC2"/>
    <property type="match status" value="2"/>
</dbReference>
<dbReference type="GO" id="GO:0016604">
    <property type="term" value="C:nuclear body"/>
    <property type="evidence" value="ECO:0007669"/>
    <property type="project" value="Ensembl"/>
</dbReference>
<dbReference type="GO" id="GO:0009301">
    <property type="term" value="P:snRNA transcription"/>
    <property type="evidence" value="ECO:0007669"/>
    <property type="project" value="InterPro"/>
</dbReference>
<evidence type="ECO:0000313" key="2">
    <source>
        <dbReference type="Ensembl" id="ENSMICP00000045876.1"/>
    </source>
</evidence>
<feature type="region of interest" description="Disordered" evidence="1">
    <location>
        <begin position="315"/>
        <end position="362"/>
    </location>
</feature>
<dbReference type="InterPro" id="IPR021281">
    <property type="entry name" value="SNAPC2"/>
</dbReference>